<comment type="caution">
    <text evidence="1">The sequence shown here is derived from an EMBL/GenBank/DDBJ whole genome shotgun (WGS) entry which is preliminary data.</text>
</comment>
<evidence type="ECO:0000313" key="1">
    <source>
        <dbReference type="EMBL" id="OWK36577.1"/>
    </source>
</evidence>
<keyword evidence="2" id="KW-1185">Reference proteome</keyword>
<evidence type="ECO:0008006" key="3">
    <source>
        <dbReference type="Google" id="ProtNLM"/>
    </source>
</evidence>
<protein>
    <recommendedName>
        <fullName evidence="3">Mobile element protein</fullName>
    </recommendedName>
</protein>
<reference evidence="2" key="1">
    <citation type="submission" date="2017-06" db="EMBL/GenBank/DDBJ databases">
        <title>Genome analysis of Fimbriiglobus ruber SP5, the first member of the order Planctomycetales with confirmed chitinolytic capability.</title>
        <authorList>
            <person name="Ravin N.V."/>
            <person name="Rakitin A.L."/>
            <person name="Ivanova A.A."/>
            <person name="Beletsky A.V."/>
            <person name="Kulichevskaya I.S."/>
            <person name="Mardanov A.V."/>
            <person name="Dedysh S.N."/>
        </authorList>
    </citation>
    <scope>NUCLEOTIDE SEQUENCE [LARGE SCALE GENOMIC DNA]</scope>
    <source>
        <strain evidence="2">SP5</strain>
    </source>
</reference>
<proteinExistence type="predicted"/>
<sequence length="72" mass="7811">MGDATRSWVKVSEAVRAFVGRLVGTLDDPVGLARVLSDLGQVVGKTCRRNKRRKPGTVELLNDVSLLDFGLT</sequence>
<organism evidence="1 2">
    <name type="scientific">Fimbriiglobus ruber</name>
    <dbReference type="NCBI Taxonomy" id="1908690"/>
    <lineage>
        <taxon>Bacteria</taxon>
        <taxon>Pseudomonadati</taxon>
        <taxon>Planctomycetota</taxon>
        <taxon>Planctomycetia</taxon>
        <taxon>Gemmatales</taxon>
        <taxon>Gemmataceae</taxon>
        <taxon>Fimbriiglobus</taxon>
    </lineage>
</organism>
<dbReference type="Proteomes" id="UP000214646">
    <property type="component" value="Unassembled WGS sequence"/>
</dbReference>
<dbReference type="EMBL" id="NIDE01000017">
    <property type="protein sequence ID" value="OWK36577.1"/>
    <property type="molecule type" value="Genomic_DNA"/>
</dbReference>
<gene>
    <name evidence="1" type="ORF">FRUB_09140</name>
</gene>
<name>A0A225DK91_9BACT</name>
<evidence type="ECO:0000313" key="2">
    <source>
        <dbReference type="Proteomes" id="UP000214646"/>
    </source>
</evidence>
<accession>A0A225DK91</accession>
<dbReference type="AlphaFoldDB" id="A0A225DK91"/>